<accession>A0AAF0UGU4</accession>
<organism evidence="2 3">
    <name type="scientific">Solanum verrucosum</name>
    <dbReference type="NCBI Taxonomy" id="315347"/>
    <lineage>
        <taxon>Eukaryota</taxon>
        <taxon>Viridiplantae</taxon>
        <taxon>Streptophyta</taxon>
        <taxon>Embryophyta</taxon>
        <taxon>Tracheophyta</taxon>
        <taxon>Spermatophyta</taxon>
        <taxon>Magnoliopsida</taxon>
        <taxon>eudicotyledons</taxon>
        <taxon>Gunneridae</taxon>
        <taxon>Pentapetalae</taxon>
        <taxon>asterids</taxon>
        <taxon>lamiids</taxon>
        <taxon>Solanales</taxon>
        <taxon>Solanaceae</taxon>
        <taxon>Solanoideae</taxon>
        <taxon>Solaneae</taxon>
        <taxon>Solanum</taxon>
    </lineage>
</organism>
<dbReference type="InterPro" id="IPR041588">
    <property type="entry name" value="Integrase_H2C2"/>
</dbReference>
<name>A0AAF0UGU4_SOLVR</name>
<evidence type="ECO:0000313" key="3">
    <source>
        <dbReference type="Proteomes" id="UP001234989"/>
    </source>
</evidence>
<evidence type="ECO:0000259" key="1">
    <source>
        <dbReference type="Pfam" id="PF17921"/>
    </source>
</evidence>
<dbReference type="Gene3D" id="1.10.340.70">
    <property type="match status" value="1"/>
</dbReference>
<dbReference type="Pfam" id="PF17921">
    <property type="entry name" value="Integrase_H2C2"/>
    <property type="match status" value="1"/>
</dbReference>
<dbReference type="EMBL" id="CP133620">
    <property type="protein sequence ID" value="WMV45366.1"/>
    <property type="molecule type" value="Genomic_DNA"/>
</dbReference>
<protein>
    <recommendedName>
        <fullName evidence="1">Integrase zinc-binding domain-containing protein</fullName>
    </recommendedName>
</protein>
<gene>
    <name evidence="2" type="ORF">MTR67_038751</name>
</gene>
<reference evidence="2" key="1">
    <citation type="submission" date="2023-08" db="EMBL/GenBank/DDBJ databases">
        <title>A de novo genome assembly of Solanum verrucosum Schlechtendal, a Mexican diploid species geographically isolated from the other diploid A-genome species in potato relatives.</title>
        <authorList>
            <person name="Hosaka K."/>
        </authorList>
    </citation>
    <scope>NUCLEOTIDE SEQUENCE</scope>
    <source>
        <tissue evidence="2">Young leaves</tissue>
    </source>
</reference>
<dbReference type="PANTHER" id="PTHR45835">
    <property type="entry name" value="YALI0A06105P"/>
    <property type="match status" value="1"/>
</dbReference>
<evidence type="ECO:0000313" key="2">
    <source>
        <dbReference type="EMBL" id="WMV45366.1"/>
    </source>
</evidence>
<sequence length="154" mass="18215">MAFEQRGDGVLRYQGRLCVPRVDELQERILEEDHSSRYSIHLGSTKMYRDLGEVYWWSSMKKGIAEFVAKCPNCQQVKVEHQRPVGMAQNIELPKWKWEMTNMDFITGLPRPRRQHDSIWVFELGVRFYTLSLLRVISFEDECSQGRDIVTPLY</sequence>
<proteinExistence type="predicted"/>
<dbReference type="PANTHER" id="PTHR45835:SF91">
    <property type="entry name" value="RETROTRANSPOSON, TY3-GYPSY SUBCLASS-LIKE PROTEIN"/>
    <property type="match status" value="1"/>
</dbReference>
<dbReference type="Proteomes" id="UP001234989">
    <property type="component" value="Chromosome 9"/>
</dbReference>
<feature type="domain" description="Integrase zinc-binding" evidence="1">
    <location>
        <begin position="24"/>
        <end position="79"/>
    </location>
</feature>
<keyword evidence="3" id="KW-1185">Reference proteome</keyword>
<dbReference type="AlphaFoldDB" id="A0AAF0UGU4"/>